<reference evidence="2 3" key="1">
    <citation type="submission" date="2018-04" db="EMBL/GenBank/DDBJ databases">
        <title>Altererythrobacter sp. HME9302 genome sequencing and assembly.</title>
        <authorList>
            <person name="Kang H."/>
            <person name="Kim H."/>
            <person name="Joh K."/>
        </authorList>
    </citation>
    <scope>NUCLEOTIDE SEQUENCE [LARGE SCALE GENOMIC DNA]</scope>
    <source>
        <strain evidence="2 3">HME9302</strain>
    </source>
</reference>
<proteinExistence type="predicted"/>
<evidence type="ECO:0000259" key="1">
    <source>
        <dbReference type="Pfam" id="PF01345"/>
    </source>
</evidence>
<dbReference type="Pfam" id="PF01345">
    <property type="entry name" value="DUF11"/>
    <property type="match status" value="1"/>
</dbReference>
<accession>A0A369Q5K9</accession>
<dbReference type="Proteomes" id="UP000253727">
    <property type="component" value="Unassembled WGS sequence"/>
</dbReference>
<dbReference type="Gene3D" id="2.60.40.740">
    <property type="match status" value="1"/>
</dbReference>
<evidence type="ECO:0000313" key="3">
    <source>
        <dbReference type="Proteomes" id="UP000253727"/>
    </source>
</evidence>
<name>A0A369Q5K9_9SPHN</name>
<comment type="caution">
    <text evidence="2">The sequence shown here is derived from an EMBL/GenBank/DDBJ whole genome shotgun (WGS) entry which is preliminary data.</text>
</comment>
<keyword evidence="3" id="KW-1185">Reference proteome</keyword>
<dbReference type="InterPro" id="IPR026466">
    <property type="entry name" value="Fim_isopep_form_D2_dom"/>
</dbReference>
<evidence type="ECO:0000313" key="2">
    <source>
        <dbReference type="EMBL" id="RDC59710.1"/>
    </source>
</evidence>
<dbReference type="NCBIfam" id="TIGR01451">
    <property type="entry name" value="B_ant_repeat"/>
    <property type="match status" value="1"/>
</dbReference>
<dbReference type="NCBIfam" id="TIGR04226">
    <property type="entry name" value="RrgB_K2N_iso_D2"/>
    <property type="match status" value="1"/>
</dbReference>
<feature type="domain" description="DUF11" evidence="1">
    <location>
        <begin position="359"/>
        <end position="481"/>
    </location>
</feature>
<dbReference type="InterPro" id="IPR047589">
    <property type="entry name" value="DUF11_rpt"/>
</dbReference>
<dbReference type="EMBL" id="QBKA01000002">
    <property type="protein sequence ID" value="RDC59710.1"/>
    <property type="molecule type" value="Genomic_DNA"/>
</dbReference>
<gene>
    <name evidence="2" type="ORF">HME9302_00902</name>
</gene>
<dbReference type="InterPro" id="IPR001434">
    <property type="entry name" value="OmcB-like_DUF11"/>
</dbReference>
<sequence>MRFHPTVREWAAALLLVLLPLVVFSGMARAQDITNTARAEWSFGGVDFSVESNTIVTTRDALPPQIRTFRPGAGGTPLEFPAPLCPASAGDTASNGIASARTAGGTLSQTVEQSSILRAGQPLVYEVRAASANVDPGAVDSLTTVITTSTGDRETIIIYETGANTGLFIGQIATRRIPPPVRQDDCALSLTNGSTIQIAVLETGGTATILQAQVEVLVDPFGILFDSETGEAVSGGRVTLVEAATGLPATVFAEDGVTRWPSTVIAGQPITDASGNVYPMEDGEYWFPLTFLGNYRLLVEPPGPYSHPSVVSPEQIARLSRPGGGQFVIVDASYGDEVALVSRTPVQIDIPLDRPGVAVAITKTASRADVQPGDAVFYTVTVRNPDAVRAKQDVILVDTPSPSLRLRKDSVRIDGTPAPQAATFAPDGSTLTLALGDIAGGATRRITYAMTVRSDAPAGTAENRAEAIDSRGRNARASATVNILRDIIVSRMTIIGRITAGDCRIEEAQRIGIPGIRVMMEDGSFAVTDAQGRYHFEGVVPGTHVVQAARMTLPEGGEFVDCSRSTRNAGSATSRFVIGRGGSLVVADFHAILTEAALAEIAAAAPVGPGELALNETVENESDLLGGTVAPAQLNVVNAAANDASSEAEIGVRNWLELGDGPDGWLFPGTDYNPRAPATRVAIRHRPGQKVVLRANGKKVEPLSFEGMRTSADKAFSVSQWRGVMLPSERTQLTADILNADGTVAQSIERMVYFTSLPNRAELVRDQSLLIADGRTRPVIAVRMLDRRGRPVRAGVSGEFTINAPYQSASQIEAQQLRQLTGLGGASARWLIQGNDGIARIELAPTMVSGSLDLDFAFSDGDITRTQKVESWIEPGDIEWTVVGLAEGTVGARSVADNMQRSGSFDSDLGNDARVALYAKGRVLGKYLLTLSYDSAKQRDNQRLLGTIDPNAYYTVYADASSRRFDAASREKLYLRIETATFYALYGDFTTGFDQTSLARYNRTATGVKAEARLGAVQVQGFAAEVATRYRRDEIQGAGITGPYRLGSRRLVPNSEQVAIETRDRFRSEIIIERRELTRFIDYDIDLLSGTITFKAPVTSRDFDLNPQFIIVDYEVDELSGDTWNAGARATFTNDDDSVRLGATIISDKGDDERTNIAAVDARIRIGDATEVRAELAASRRDGETSTGWMVEAEHRTGNLDVLAYARSLEADYGVGQQSGAERGRRKVGVDARVQLSDQLSVVGSVWQDDSMTDTARRRAAQVQGTYSADTTDLRLGLTHFTDRLPDSTINTSTVLEGGITKRLLDNRLELSSTSSIGLGTTESIDLPSRHRFGARYAVTSDVALVGVYEIANGETIDARTFRAGVEASPWTGGKIVTALGQQDIGELGNRSYAAFGLAQTMQVSPTLVLDASIDGSRTLNSSDEQLGLIADIVNPAQPVASGGQLGQDGTFFEDFTAISLGAAYRKDRWSATGRAEYRDGEFADRTGVTLGAIRQLGEGSIVGSGFTYTRAEGENGATTEILDGAIALAHRPAASEVAFLGKLEYRSDAVTNAVAGDFGPTGRTALLVNGDARSRRAIASLSTNWSPHGTANYDVDGDGTTDDVEGQVRREEYSLFLGGRYNFDSVEGFDLEGFTALAGLDARIGVGEHIELGGSATVRANLTDNTTSFAFGPQIGVVPADGVLVTLGYNISGFRDPDFSAARNTDKGVYAAVRLKFDADTFGFLGLGR</sequence>
<organism evidence="2 3">
    <name type="scientific">Alteripontixanthobacter maritimus</name>
    <dbReference type="NCBI Taxonomy" id="2161824"/>
    <lineage>
        <taxon>Bacteria</taxon>
        <taxon>Pseudomonadati</taxon>
        <taxon>Pseudomonadota</taxon>
        <taxon>Alphaproteobacteria</taxon>
        <taxon>Sphingomonadales</taxon>
        <taxon>Erythrobacteraceae</taxon>
        <taxon>Alteripontixanthobacter</taxon>
    </lineage>
</organism>
<dbReference type="SUPFAM" id="SSF117074">
    <property type="entry name" value="Hypothetical protein PA1324"/>
    <property type="match status" value="1"/>
</dbReference>
<protein>
    <recommendedName>
        <fullName evidence="1">DUF11 domain-containing protein</fullName>
    </recommendedName>
</protein>